<evidence type="ECO:0000256" key="2">
    <source>
        <dbReference type="ARBA" id="ARBA00004328"/>
    </source>
</evidence>
<evidence type="ECO:0000256" key="8">
    <source>
        <dbReference type="ARBA" id="ARBA00022581"/>
    </source>
</evidence>
<evidence type="ECO:0000256" key="3">
    <source>
        <dbReference type="ARBA" id="ARBA00010301"/>
    </source>
</evidence>
<evidence type="ECO:0000256" key="1">
    <source>
        <dbReference type="ARBA" id="ARBA00004147"/>
    </source>
</evidence>
<keyword evidence="8" id="KW-0945">Host-virus interaction</keyword>
<keyword evidence="9" id="KW-1162">Viral penetration into host cytoplasm</keyword>
<proteinExistence type="inferred from homology"/>
<evidence type="ECO:0000256" key="12">
    <source>
        <dbReference type="ARBA" id="ARBA00022890"/>
    </source>
</evidence>
<comment type="subcellular location">
    <subcellularLocation>
        <location evidence="1">Host nucleus</location>
    </subcellularLocation>
    <subcellularLocation>
        <location evidence="2">Virion</location>
    </subcellularLocation>
</comment>
<dbReference type="InterPro" id="IPR038652">
    <property type="entry name" value="Circovirus_capsid_sf"/>
</dbReference>
<evidence type="ECO:0000256" key="13">
    <source>
        <dbReference type="ARBA" id="ARBA00023125"/>
    </source>
</evidence>
<dbReference type="Proteomes" id="UP000114540">
    <property type="component" value="Segment"/>
</dbReference>
<evidence type="ECO:0000256" key="5">
    <source>
        <dbReference type="ARBA" id="ARBA00022524"/>
    </source>
</evidence>
<evidence type="ECO:0000256" key="9">
    <source>
        <dbReference type="ARBA" id="ARBA00022595"/>
    </source>
</evidence>
<keyword evidence="13" id="KW-0238">DNA-binding</keyword>
<dbReference type="GeneID" id="37617090"/>
<name>I3VR57_9CIRC</name>
<dbReference type="Pfam" id="PF02443">
    <property type="entry name" value="Circo_capsid"/>
    <property type="match status" value="1"/>
</dbReference>
<comment type="subunit">
    <text evidence="15">Homomultimer. Assembles in the nucleus, presumably in an immature form, then migrates to the cytoplasm once assembled as mature virion. Interacts with Rep; this interaction relocates Rep into the nucleus.</text>
</comment>
<evidence type="ECO:0000256" key="7">
    <source>
        <dbReference type="ARBA" id="ARBA00022562"/>
    </source>
</evidence>
<dbReference type="GO" id="GO:0003677">
    <property type="term" value="F:DNA binding"/>
    <property type="evidence" value="ECO:0007669"/>
    <property type="project" value="UniProtKB-KW"/>
</dbReference>
<accession>I3VR57</accession>
<evidence type="ECO:0000256" key="15">
    <source>
        <dbReference type="ARBA" id="ARBA00046863"/>
    </source>
</evidence>
<keyword evidence="5" id="KW-1163">Viral penetration into host nucleus</keyword>
<protein>
    <submittedName>
        <fullName evidence="16">Cap</fullName>
    </submittedName>
</protein>
<keyword evidence="11" id="KW-0946">Virion</keyword>
<evidence type="ECO:0000256" key="4">
    <source>
        <dbReference type="ARBA" id="ARBA00022431"/>
    </source>
</evidence>
<evidence type="ECO:0000256" key="11">
    <source>
        <dbReference type="ARBA" id="ARBA00022844"/>
    </source>
</evidence>
<dbReference type="GO" id="GO:0075732">
    <property type="term" value="P:viral penetration into host nucleus"/>
    <property type="evidence" value="ECO:0007669"/>
    <property type="project" value="UniProtKB-KW"/>
</dbReference>
<dbReference type="GO" id="GO:0043657">
    <property type="term" value="C:host cell"/>
    <property type="evidence" value="ECO:0007669"/>
    <property type="project" value="GOC"/>
</dbReference>
<comment type="similarity">
    <text evidence="3">Belongs to the circoviridae capsid protein family.</text>
</comment>
<dbReference type="EMBL" id="JQ814849">
    <property type="protein sequence ID" value="AFK85002.1"/>
    <property type="molecule type" value="Genomic_DNA"/>
</dbReference>
<evidence type="ECO:0000256" key="14">
    <source>
        <dbReference type="ARBA" id="ARBA00023296"/>
    </source>
</evidence>
<reference evidence="16 17" key="1">
    <citation type="journal article" date="2012" name="J. Virol.">
        <title>Virome analysis for identification of novel Mammalian viruses in bat species from chinese provinces.</title>
        <authorList>
            <person name="Wu Z."/>
            <person name="Ren X."/>
            <person name="Yang L."/>
            <person name="Hu Y."/>
            <person name="Yang J."/>
            <person name="He G."/>
            <person name="Zhang J."/>
            <person name="Dong J."/>
            <person name="Sun L."/>
            <person name="Du J."/>
            <person name="Liu L."/>
            <person name="Xue Y."/>
            <person name="Wang J."/>
            <person name="Yang F."/>
            <person name="Zhang S."/>
            <person name="Jin Q."/>
        </authorList>
    </citation>
    <scope>NUCLEOTIDE SEQUENCE [LARGE SCALE GENOMIC DNA]</scope>
</reference>
<dbReference type="OrthoDB" id="7660at10239"/>
<sequence length="218" mass="26205">MPRSTRHRWRRNQWFKRWRQRRRRGHTRGRRRYRNKVGIYNFRFRAITTMTINKNSNQGYFTYTLNGSVPTAFANYFDMYRIAKVRVQWLPMVSISEVRAWGATVIDLTGRDTTVPSTGRTDFTIDDSTRRLWNPTRIHSRYFTPKPEIQIRSNSEAVQPNNPRNQLWIDSRDKDVKHHGIAYYFHPDDIGDDVYKFSYIVTYYFQFRQFAGSQAPSV</sequence>
<keyword evidence="10" id="KW-1161">Viral attachment to host cell</keyword>
<dbReference type="GO" id="GO:0019069">
    <property type="term" value="P:viral capsid assembly"/>
    <property type="evidence" value="ECO:0007669"/>
    <property type="project" value="InterPro"/>
</dbReference>
<keyword evidence="17" id="KW-1185">Reference proteome</keyword>
<evidence type="ECO:0000256" key="10">
    <source>
        <dbReference type="ARBA" id="ARBA00022804"/>
    </source>
</evidence>
<dbReference type="GO" id="GO:0075509">
    <property type="term" value="P:endocytosis involved in viral entry into host cell"/>
    <property type="evidence" value="ECO:0007669"/>
    <property type="project" value="UniProtKB-KW"/>
</dbReference>
<dbReference type="RefSeq" id="YP_009506276.1">
    <property type="nucleotide sequence ID" value="NC_038386.1"/>
</dbReference>
<keyword evidence="12" id="KW-1164">Virus endocytosis by host</keyword>
<evidence type="ECO:0000256" key="6">
    <source>
        <dbReference type="ARBA" id="ARBA00022561"/>
    </source>
</evidence>
<evidence type="ECO:0000313" key="17">
    <source>
        <dbReference type="Proteomes" id="UP000114540"/>
    </source>
</evidence>
<dbReference type="InterPro" id="IPR003383">
    <property type="entry name" value="Circovirus_capsid"/>
</dbReference>
<dbReference type="GO" id="GO:0042025">
    <property type="term" value="C:host cell nucleus"/>
    <property type="evidence" value="ECO:0007669"/>
    <property type="project" value="UniProtKB-SubCell"/>
</dbReference>
<keyword evidence="14" id="KW-1160">Virus entry into host cell</keyword>
<keyword evidence="7" id="KW-1048">Host nucleus</keyword>
<dbReference type="GO" id="GO:0019062">
    <property type="term" value="P:virion attachment to host cell"/>
    <property type="evidence" value="ECO:0007669"/>
    <property type="project" value="UniProtKB-KW"/>
</dbReference>
<organism evidence="16 17">
    <name type="scientific">Bat associated circovirus 3</name>
    <dbReference type="NCBI Taxonomy" id="1868220"/>
    <lineage>
        <taxon>Viruses</taxon>
        <taxon>Monodnaviria</taxon>
        <taxon>Shotokuvirae</taxon>
        <taxon>Cressdnaviricota</taxon>
        <taxon>Arfiviricetes</taxon>
        <taxon>Cirlivirales</taxon>
        <taxon>Circoviridae</taxon>
        <taxon>Circovirus</taxon>
        <taxon>Circovirus bianfu</taxon>
    </lineage>
</organism>
<dbReference type="GO" id="GO:0039615">
    <property type="term" value="C:T=1 icosahedral viral capsid"/>
    <property type="evidence" value="ECO:0007669"/>
    <property type="project" value="UniProtKB-KW"/>
</dbReference>
<keyword evidence="4" id="KW-1140">T=1 icosahedral capsid protein</keyword>
<dbReference type="KEGG" id="vg:37617090"/>
<dbReference type="Gene3D" id="2.60.120.950">
    <property type="entry name" value="Circovirus capsid protein"/>
    <property type="match status" value="1"/>
</dbReference>
<dbReference type="SMR" id="I3VR57"/>
<evidence type="ECO:0000313" key="16">
    <source>
        <dbReference type="EMBL" id="AFK85002.1"/>
    </source>
</evidence>
<keyword evidence="6" id="KW-0167">Capsid protein</keyword>